<comment type="function">
    <text evidence="7">Acts as a ribosome collision sensor, splitting the ribosome into its 2 subunits. Detects stalled/collided 70S ribosomes which it binds and splits by an ATP-hydrolysis driven conformational change. Acts upstream of the ribosome quality control system (RQC), a ribosome-associated complex that mediates the extraction of incompletely synthesized nascent chains from stalled ribosomes and their subsequent degradation. Probably generates substrates for RQC.</text>
</comment>
<dbReference type="GO" id="GO:0030983">
    <property type="term" value="F:mismatched DNA binding"/>
    <property type="evidence" value="ECO:0007669"/>
    <property type="project" value="InterPro"/>
</dbReference>
<dbReference type="FunFam" id="3.40.50.300:FF:001531">
    <property type="entry name" value="Endonuclease MutS2"/>
    <property type="match status" value="1"/>
</dbReference>
<evidence type="ECO:0000256" key="6">
    <source>
        <dbReference type="ARBA" id="ARBA00023125"/>
    </source>
</evidence>
<dbReference type="InterPro" id="IPR036063">
    <property type="entry name" value="Smr_dom_sf"/>
</dbReference>
<dbReference type="STRING" id="153721.MYP_3775"/>
<dbReference type="GO" id="GO:0005524">
    <property type="term" value="F:ATP binding"/>
    <property type="evidence" value="ECO:0007669"/>
    <property type="project" value="UniProtKB-UniRule"/>
</dbReference>
<keyword evidence="2 7" id="KW-0547">Nucleotide-binding</keyword>
<dbReference type="InterPro" id="IPR036187">
    <property type="entry name" value="DNA_mismatch_repair_MutS_sf"/>
</dbReference>
<dbReference type="GO" id="GO:0019843">
    <property type="term" value="F:rRNA binding"/>
    <property type="evidence" value="ECO:0007669"/>
    <property type="project" value="UniProtKB-UniRule"/>
</dbReference>
<dbReference type="Gene3D" id="3.40.50.300">
    <property type="entry name" value="P-loop containing nucleotide triphosphate hydrolases"/>
    <property type="match status" value="1"/>
</dbReference>
<keyword evidence="4 7" id="KW-0067">ATP-binding</keyword>
<dbReference type="SUPFAM" id="SSF160443">
    <property type="entry name" value="SMR domain-like"/>
    <property type="match status" value="1"/>
</dbReference>
<dbReference type="GO" id="GO:0043023">
    <property type="term" value="F:ribosomal large subunit binding"/>
    <property type="evidence" value="ECO:0007669"/>
    <property type="project" value="UniProtKB-UniRule"/>
</dbReference>
<dbReference type="InterPro" id="IPR002625">
    <property type="entry name" value="Smr_dom"/>
</dbReference>
<gene>
    <name evidence="7" type="primary">mutS2</name>
    <name evidence="7" type="synonym">rqcU</name>
    <name evidence="10" type="ORF">MYP_3775</name>
</gene>
<dbReference type="GO" id="GO:0006298">
    <property type="term" value="P:mismatch repair"/>
    <property type="evidence" value="ECO:0007669"/>
    <property type="project" value="InterPro"/>
</dbReference>
<dbReference type="InterPro" id="IPR007696">
    <property type="entry name" value="DNA_mismatch_repair_MutS_core"/>
</dbReference>
<dbReference type="Gene3D" id="3.30.1370.110">
    <property type="match status" value="1"/>
</dbReference>
<dbReference type="InterPro" id="IPR027417">
    <property type="entry name" value="P-loop_NTPase"/>
</dbReference>
<dbReference type="EC" id="3.1.-.-" evidence="7"/>
<evidence type="ECO:0000256" key="5">
    <source>
        <dbReference type="ARBA" id="ARBA00022884"/>
    </source>
</evidence>
<organism evidence="10 11">
    <name type="scientific">Sporocytophaga myxococcoides</name>
    <dbReference type="NCBI Taxonomy" id="153721"/>
    <lineage>
        <taxon>Bacteria</taxon>
        <taxon>Pseudomonadati</taxon>
        <taxon>Bacteroidota</taxon>
        <taxon>Cytophagia</taxon>
        <taxon>Cytophagales</taxon>
        <taxon>Cytophagaceae</taxon>
        <taxon>Sporocytophaga</taxon>
    </lineage>
</organism>
<dbReference type="NCBIfam" id="TIGR01069">
    <property type="entry name" value="mutS2"/>
    <property type="match status" value="1"/>
</dbReference>
<feature type="domain" description="Smr" evidence="9">
    <location>
        <begin position="723"/>
        <end position="798"/>
    </location>
</feature>
<dbReference type="Pfam" id="PF01713">
    <property type="entry name" value="Smr"/>
    <property type="match status" value="1"/>
</dbReference>
<evidence type="ECO:0000259" key="9">
    <source>
        <dbReference type="PROSITE" id="PS50828"/>
    </source>
</evidence>
<dbReference type="PANTHER" id="PTHR48466:SF2">
    <property type="entry name" value="OS10G0509000 PROTEIN"/>
    <property type="match status" value="1"/>
</dbReference>
<dbReference type="AlphaFoldDB" id="A0A098LHW5"/>
<dbReference type="InterPro" id="IPR005747">
    <property type="entry name" value="MutS2"/>
</dbReference>
<keyword evidence="5 7" id="KW-0694">RNA-binding</keyword>
<dbReference type="EC" id="3.6.4.-" evidence="7"/>
<feature type="coiled-coil region" evidence="8">
    <location>
        <begin position="522"/>
        <end position="599"/>
    </location>
</feature>
<proteinExistence type="inferred from homology"/>
<dbReference type="OrthoDB" id="9808166at2"/>
<comment type="function">
    <text evidence="7">Endonuclease that is involved in the suppression of homologous recombination and thus may have a key role in the control of bacterial genetic diversity.</text>
</comment>
<evidence type="ECO:0000256" key="2">
    <source>
        <dbReference type="ARBA" id="ARBA00022741"/>
    </source>
</evidence>
<dbReference type="SMART" id="SM00463">
    <property type="entry name" value="SMR"/>
    <property type="match status" value="1"/>
</dbReference>
<feature type="binding site" evidence="7">
    <location>
        <begin position="341"/>
        <end position="348"/>
    </location>
    <ligand>
        <name>ATP</name>
        <dbReference type="ChEBI" id="CHEBI:30616"/>
    </ligand>
</feature>
<keyword evidence="8" id="KW-0175">Coiled coil</keyword>
<keyword evidence="7" id="KW-0540">Nuclease</keyword>
<dbReference type="GO" id="GO:0140664">
    <property type="term" value="F:ATP-dependent DNA damage sensor activity"/>
    <property type="evidence" value="ECO:0007669"/>
    <property type="project" value="InterPro"/>
</dbReference>
<dbReference type="eggNOG" id="COG1193">
    <property type="taxonomic scope" value="Bacteria"/>
</dbReference>
<reference evidence="10 11" key="1">
    <citation type="submission" date="2014-09" db="EMBL/GenBank/DDBJ databases">
        <title>Sporocytophaga myxococcoides PG-01 genome sequencing.</title>
        <authorList>
            <person name="Liu L."/>
            <person name="Gao P.J."/>
            <person name="Chen G.J."/>
            <person name="Wang L.S."/>
        </authorList>
    </citation>
    <scope>NUCLEOTIDE SEQUENCE [LARGE SCALE GENOMIC DNA]</scope>
    <source>
        <strain evidence="10 11">PG-01</strain>
    </source>
</reference>
<dbReference type="SUPFAM" id="SSF52540">
    <property type="entry name" value="P-loop containing nucleoside triphosphate hydrolases"/>
    <property type="match status" value="1"/>
</dbReference>
<dbReference type="RefSeq" id="WP_045466622.1">
    <property type="nucleotide sequence ID" value="NZ_BBLT01000008.1"/>
</dbReference>
<keyword evidence="11" id="KW-1185">Reference proteome</keyword>
<dbReference type="Proteomes" id="UP000030185">
    <property type="component" value="Unassembled WGS sequence"/>
</dbReference>
<keyword evidence="6 7" id="KW-0238">DNA-binding</keyword>
<evidence type="ECO:0000256" key="1">
    <source>
        <dbReference type="ARBA" id="ARBA00022730"/>
    </source>
</evidence>
<keyword evidence="7" id="KW-0255">Endonuclease</keyword>
<accession>A0A098LHW5</accession>
<dbReference type="Pfam" id="PF00488">
    <property type="entry name" value="MutS_V"/>
    <property type="match status" value="1"/>
</dbReference>
<comment type="similarity">
    <text evidence="7">Belongs to the DNA mismatch repair MutS family. MutS2 subfamily.</text>
</comment>
<dbReference type="PANTHER" id="PTHR48466">
    <property type="entry name" value="OS10G0509000 PROTEIN-RELATED"/>
    <property type="match status" value="1"/>
</dbReference>
<dbReference type="GO" id="GO:0045910">
    <property type="term" value="P:negative regulation of DNA recombination"/>
    <property type="evidence" value="ECO:0007669"/>
    <property type="project" value="InterPro"/>
</dbReference>
<evidence type="ECO:0000256" key="8">
    <source>
        <dbReference type="SAM" id="Coils"/>
    </source>
</evidence>
<keyword evidence="1 7" id="KW-0699">rRNA-binding</keyword>
<dbReference type="InterPro" id="IPR045076">
    <property type="entry name" value="MutS"/>
</dbReference>
<dbReference type="PIRSF" id="PIRSF005814">
    <property type="entry name" value="MutS_YshD"/>
    <property type="match status" value="1"/>
</dbReference>
<dbReference type="GO" id="GO:0004519">
    <property type="term" value="F:endonuclease activity"/>
    <property type="evidence" value="ECO:0007669"/>
    <property type="project" value="UniProtKB-UniRule"/>
</dbReference>
<dbReference type="SMART" id="SM00534">
    <property type="entry name" value="MUTSac"/>
    <property type="match status" value="1"/>
</dbReference>
<dbReference type="GO" id="GO:0016887">
    <property type="term" value="F:ATP hydrolysis activity"/>
    <property type="evidence" value="ECO:0007669"/>
    <property type="project" value="InterPro"/>
</dbReference>
<evidence type="ECO:0000256" key="7">
    <source>
        <dbReference type="HAMAP-Rule" id="MF_00092"/>
    </source>
</evidence>
<name>A0A098LHW5_9BACT</name>
<dbReference type="SUPFAM" id="SSF48334">
    <property type="entry name" value="DNA repair protein MutS, domain III"/>
    <property type="match status" value="1"/>
</dbReference>
<dbReference type="HAMAP" id="MF_00092">
    <property type="entry name" value="MutS2"/>
    <property type="match status" value="1"/>
</dbReference>
<dbReference type="EMBL" id="BBLT01000008">
    <property type="protein sequence ID" value="GAL86545.1"/>
    <property type="molecule type" value="Genomic_DNA"/>
</dbReference>
<evidence type="ECO:0000256" key="3">
    <source>
        <dbReference type="ARBA" id="ARBA00022801"/>
    </source>
</evidence>
<evidence type="ECO:0000256" key="4">
    <source>
        <dbReference type="ARBA" id="ARBA00022840"/>
    </source>
</evidence>
<dbReference type="InterPro" id="IPR000432">
    <property type="entry name" value="DNA_mismatch_repair_MutS_C"/>
</dbReference>
<sequence length="798" mass="91075">MNYPDNIETKLGFNQIRELLKQECLSTLGQHYVDKIRYSTDASLVSRLLNQTWEFTRILTEQVLFPSSNYIDVTPYLQNIRIQGVFLEPSAFFDIKLSLRTIIRCLEFFDENEAYPYLKEQAKSVNADEKIYKAIDEIIDDRGQVRDNASPELLEIRRSLISEQSRIRRELDRLLKLAKREGYTESDVEITIRNGRMVIPVQAEHKRRLKGFIQDESASGQTVFIEPAEVLEGNNIIRELEYKERREIIRILTVLTDRIRPFVPDLQKAYAFLGIIDFIRAKAKFGIAINAQLPKISDKPVIRWKSARHPLLFLNLKKSEKNIVPLDIELTEENRILVISGPNAGGKSVCLKSTGLLQYMFQCGLLVSADEFSEFGMFQDIFLDIGDEQSIENDLSTYSSHLTNMKAFLNFSGKKSLVLIDEFGTGTEPQLGAAISEAVLERLNEKKVWGVITTHYSNLKTMAEKTPGIINGAMRFDLDLLEPLYQLEIGRPGSSFAFEIAAKIGLDKATIERSRSKLGRSQVNFERLANELQKEKDLLIKQNQEARGDKQQLDKTLAEYSKLKEELEQNRRRLLNEAKQQAKQLVAEANQKIENTIRAIRSSDADKEITKTLRKELDLYKDIELQPEKVIEKDEPKEETLLLEGEINVGDSIRLKGTDTVGEVLGISGKTAEIVIGDLKSKVKLDRLEKVSRRTVKKQFDEVSRRSTAMLMNEKMMSFSSNLDLRGKRGEEAIKELEEFMDSAIMLGIPEIRIIHGKGDGILRNLVREHLKKYKQIRSVTDEHADRGGPGVSIVGMK</sequence>
<evidence type="ECO:0000313" key="10">
    <source>
        <dbReference type="EMBL" id="GAL86545.1"/>
    </source>
</evidence>
<dbReference type="GO" id="GO:0072344">
    <property type="term" value="P:rescue of stalled ribosome"/>
    <property type="evidence" value="ECO:0007669"/>
    <property type="project" value="UniProtKB-UniRule"/>
</dbReference>
<protein>
    <recommendedName>
        <fullName evidence="7">Endonuclease MutS2</fullName>
        <ecNumber evidence="7">3.1.-.-</ecNumber>
    </recommendedName>
    <alternativeName>
        <fullName evidence="7">Ribosome-associated protein quality control-upstream factor</fullName>
        <shortName evidence="7">RQC-upstream factor</shortName>
        <shortName evidence="7">RqcU</shortName>
        <ecNumber evidence="7">3.6.4.-</ecNumber>
    </alternativeName>
</protein>
<dbReference type="Pfam" id="PF20297">
    <property type="entry name" value="MSSS"/>
    <property type="match status" value="1"/>
</dbReference>
<dbReference type="InterPro" id="IPR046893">
    <property type="entry name" value="MSSS"/>
</dbReference>
<dbReference type="PROSITE" id="PS50828">
    <property type="entry name" value="SMR"/>
    <property type="match status" value="1"/>
</dbReference>
<keyword evidence="3 7" id="KW-0378">Hydrolase</keyword>
<comment type="caution">
    <text evidence="10">The sequence shown here is derived from an EMBL/GenBank/DDBJ whole genome shotgun (WGS) entry which is preliminary data.</text>
</comment>
<dbReference type="SMART" id="SM00533">
    <property type="entry name" value="MUTSd"/>
    <property type="match status" value="1"/>
</dbReference>
<comment type="subunit">
    <text evidence="7">Homodimer. Binds to stalled ribosomes, contacting rRNA.</text>
</comment>
<evidence type="ECO:0000313" key="11">
    <source>
        <dbReference type="Proteomes" id="UP000030185"/>
    </source>
</evidence>